<reference evidence="4 5" key="1">
    <citation type="submission" date="2018-11" db="EMBL/GenBank/DDBJ databases">
        <title>Complete Genome Sequence of Vbrio mediterranei 117-T6: a Potential Pathogen Bacteria Isolated from the Conchocelis of Pyropia.</title>
        <authorList>
            <person name="Liu Q."/>
        </authorList>
    </citation>
    <scope>NUCLEOTIDE SEQUENCE [LARGE SCALE GENOMIC DNA]</scope>
    <source>
        <strain evidence="4 5">117-T6</strain>
    </source>
</reference>
<organism evidence="4 5">
    <name type="scientific">Vibrio mediterranei</name>
    <dbReference type="NCBI Taxonomy" id="689"/>
    <lineage>
        <taxon>Bacteria</taxon>
        <taxon>Pseudomonadati</taxon>
        <taxon>Pseudomonadota</taxon>
        <taxon>Gammaproteobacteria</taxon>
        <taxon>Vibrionales</taxon>
        <taxon>Vibrionaceae</taxon>
        <taxon>Vibrio</taxon>
    </lineage>
</organism>
<dbReference type="RefSeq" id="WP_124941680.1">
    <property type="nucleotide sequence ID" value="NZ_CP033578.1"/>
</dbReference>
<dbReference type="Gene3D" id="2.60.120.600">
    <property type="entry name" value="Domain of unknown function DUF1214, C-terminal domain"/>
    <property type="match status" value="1"/>
</dbReference>
<dbReference type="InterPro" id="IPR010679">
    <property type="entry name" value="DUF1254"/>
</dbReference>
<feature type="domain" description="DUF1254" evidence="3">
    <location>
        <begin position="70"/>
        <end position="181"/>
    </location>
</feature>
<evidence type="ECO:0000259" key="3">
    <source>
        <dbReference type="Pfam" id="PF06863"/>
    </source>
</evidence>
<dbReference type="InterPro" id="IPR010621">
    <property type="entry name" value="DUF1214"/>
</dbReference>
<dbReference type="Proteomes" id="UP000279760">
    <property type="component" value="Chromosome 2"/>
</dbReference>
<protein>
    <submittedName>
        <fullName evidence="4">DUF1254 domain-containing protein</fullName>
    </submittedName>
</protein>
<name>A0A3G4VIX3_9VIBR</name>
<dbReference type="Pfam" id="PF06742">
    <property type="entry name" value="DUF1214"/>
    <property type="match status" value="1"/>
</dbReference>
<keyword evidence="1" id="KW-0732">Signal</keyword>
<feature type="chain" id="PRO_5018197319" evidence="1">
    <location>
        <begin position="22"/>
        <end position="372"/>
    </location>
</feature>
<evidence type="ECO:0000259" key="2">
    <source>
        <dbReference type="Pfam" id="PF06742"/>
    </source>
</evidence>
<dbReference type="Pfam" id="PF06863">
    <property type="entry name" value="DUF1254"/>
    <property type="match status" value="1"/>
</dbReference>
<sequence>MKKLTIIASLTVTLFTSASIAHDLGDHLPKKGQPTETQILNGGSTKVTKDNFILAESDKYFFEQQEKSGINQFTHDRQLLTMDTQTVVRQNRDTLYSKSIWDAEGGVTFELPILDSYQTLQIIDEQHRTVAVLYAEKGKNRITITPEMLSSGKHVWVIARTQVASNSPADIKAGNAKQDMIKGTANFANPYIPKGFDQFDRENVRLSLEADVLKLDFTKAMGAPEGKPLKPEQNLEQRKVELFHARGLTSMGFGGLPSEHAYYKVLLAEDRSGQCQTMNFDAPPLGKNGFFSITTYGADAYVHTEKFALSSREDELRQNSDGSYTVNFNCGSQAINNIEVEQGWTGILRMYKPNSDTEIVTYAKGVEQPHSK</sequence>
<dbReference type="AlphaFoldDB" id="A0A3G4VIX3"/>
<evidence type="ECO:0000313" key="4">
    <source>
        <dbReference type="EMBL" id="AYV23918.1"/>
    </source>
</evidence>
<gene>
    <name evidence="4" type="ORF">ECB94_21830</name>
</gene>
<feature type="signal peptide" evidence="1">
    <location>
        <begin position="1"/>
        <end position="21"/>
    </location>
</feature>
<dbReference type="EMBL" id="CP033578">
    <property type="protein sequence ID" value="AYV23918.1"/>
    <property type="molecule type" value="Genomic_DNA"/>
</dbReference>
<dbReference type="InterPro" id="IPR037049">
    <property type="entry name" value="DUF1214_C_sf"/>
</dbReference>
<dbReference type="PANTHER" id="PTHR36509:SF2">
    <property type="entry name" value="BLL3101 PROTEIN"/>
    <property type="match status" value="1"/>
</dbReference>
<feature type="domain" description="DUF1214" evidence="2">
    <location>
        <begin position="277"/>
        <end position="354"/>
    </location>
</feature>
<dbReference type="SUPFAM" id="SSF160935">
    <property type="entry name" value="VPA0735-like"/>
    <property type="match status" value="1"/>
</dbReference>
<dbReference type="PANTHER" id="PTHR36509">
    <property type="entry name" value="BLL3101 PROTEIN"/>
    <property type="match status" value="1"/>
</dbReference>
<accession>A0A3G4VIX3</accession>
<evidence type="ECO:0000256" key="1">
    <source>
        <dbReference type="SAM" id="SignalP"/>
    </source>
</evidence>
<proteinExistence type="predicted"/>
<evidence type="ECO:0000313" key="5">
    <source>
        <dbReference type="Proteomes" id="UP000279760"/>
    </source>
</evidence>